<feature type="compositionally biased region" description="Low complexity" evidence="1">
    <location>
        <begin position="659"/>
        <end position="668"/>
    </location>
</feature>
<comment type="caution">
    <text evidence="2">The sequence shown here is derived from an EMBL/GenBank/DDBJ whole genome shotgun (WGS) entry which is preliminary data.</text>
</comment>
<feature type="compositionally biased region" description="Polar residues" evidence="1">
    <location>
        <begin position="339"/>
        <end position="361"/>
    </location>
</feature>
<name>A0AAN8FAC8_9EURO</name>
<proteinExistence type="predicted"/>
<accession>A0AAN8FAC8</accession>
<evidence type="ECO:0000313" key="2">
    <source>
        <dbReference type="EMBL" id="KAK5954491.1"/>
    </source>
</evidence>
<evidence type="ECO:0000313" key="3">
    <source>
        <dbReference type="Proteomes" id="UP001316803"/>
    </source>
</evidence>
<feature type="region of interest" description="Disordered" evidence="1">
    <location>
        <begin position="315"/>
        <end position="502"/>
    </location>
</feature>
<sequence>MGRFYADLNRLKQDEIFNTAMLHSKLESMPLVESFFKPALSTDRDGDVVMADARLSSSPVSPFKEKFSFDWFKFDGNGSSTPKSPTFSPVSPATTSRKLSVSTASPTSYFHDDSPVTPATPEKSITKSSHATTSRSGASHLVLPTPPSKPLNWVWQCHQCRSRYQLSVTRRCLIDGHYYCSGDNSQTQRNNKRRRKASSCTSEFDYVGWQEWGQWRRKCTALRSYANGKAAPKLHGCEGCSFPSQCRYESRPPVETVEFEKYIDAKDIAAMKENEVEQRISPEKAAFTLELGRAGKEKDSHNLTKSAKKKVQKLAKLESSGEKSLQKIPSEKGSKRQRFYSSLAGNTSSADLSPTRESSNPFDRGKFDTSLPSLGVTSDKPNTTNIPIDPALTAEGHGHPSGKHTDLEAIEATLKAALAGQKPKSTSTSSASTTSPRTQSQSSSSSSTPIFKRRVNSKSNSKPNNPEFEVTPSDILNSTITTANNTKAPISPNTQSTLTLPRTDSQQSLLTDFFRQGKHHKDRDVENSKSHRESTRRATSEADIASFLQLRTGRDPTTSDTSSSNRPETQRANTYTHTYDSSNGGGAKDFEDINLSPVAAGASQKPGSGSSENGAGAGTGFGFEFETTGDMDVDVDPVKKMPPTVEPGSSGERGGGAFGLLNFGFGRK</sequence>
<feature type="compositionally biased region" description="Basic and acidic residues" evidence="1">
    <location>
        <begin position="522"/>
        <end position="540"/>
    </location>
</feature>
<evidence type="ECO:0000256" key="1">
    <source>
        <dbReference type="SAM" id="MobiDB-lite"/>
    </source>
</evidence>
<dbReference type="AlphaFoldDB" id="A0AAN8FAC8"/>
<feature type="compositionally biased region" description="Basic and acidic residues" evidence="1">
    <location>
        <begin position="315"/>
        <end position="334"/>
    </location>
</feature>
<keyword evidence="3" id="KW-1185">Reference proteome</keyword>
<feature type="compositionally biased region" description="Polar residues" evidence="1">
    <location>
        <begin position="370"/>
        <end position="386"/>
    </location>
</feature>
<feature type="compositionally biased region" description="Polar residues" evidence="1">
    <location>
        <begin position="126"/>
        <end position="137"/>
    </location>
</feature>
<reference evidence="2 3" key="1">
    <citation type="submission" date="2022-12" db="EMBL/GenBank/DDBJ databases">
        <title>Genomic features and morphological characterization of a novel Knufia sp. strain isolated from spacecraft assembly facility.</title>
        <authorList>
            <person name="Teixeira M."/>
            <person name="Chander A.M."/>
            <person name="Stajich J.E."/>
            <person name="Venkateswaran K."/>
        </authorList>
    </citation>
    <scope>NUCLEOTIDE SEQUENCE [LARGE SCALE GENOMIC DNA]</scope>
    <source>
        <strain evidence="2 3">FJI-L2-BK-P2</strain>
    </source>
</reference>
<gene>
    <name evidence="2" type="ORF">OHC33_004213</name>
</gene>
<dbReference type="EMBL" id="JAKLMC020000008">
    <property type="protein sequence ID" value="KAK5954491.1"/>
    <property type="molecule type" value="Genomic_DNA"/>
</dbReference>
<feature type="compositionally biased region" description="Low complexity" evidence="1">
    <location>
        <begin position="457"/>
        <end position="466"/>
    </location>
</feature>
<organism evidence="2 3">
    <name type="scientific">Knufia fluminis</name>
    <dbReference type="NCBI Taxonomy" id="191047"/>
    <lineage>
        <taxon>Eukaryota</taxon>
        <taxon>Fungi</taxon>
        <taxon>Dikarya</taxon>
        <taxon>Ascomycota</taxon>
        <taxon>Pezizomycotina</taxon>
        <taxon>Eurotiomycetes</taxon>
        <taxon>Chaetothyriomycetidae</taxon>
        <taxon>Chaetothyriales</taxon>
        <taxon>Trichomeriaceae</taxon>
        <taxon>Knufia</taxon>
    </lineage>
</organism>
<protein>
    <submittedName>
        <fullName evidence="2">Uncharacterized protein</fullName>
    </submittedName>
</protein>
<feature type="compositionally biased region" description="Polar residues" evidence="1">
    <location>
        <begin position="474"/>
        <end position="502"/>
    </location>
</feature>
<feature type="region of interest" description="Disordered" evidence="1">
    <location>
        <begin position="515"/>
        <end position="668"/>
    </location>
</feature>
<feature type="compositionally biased region" description="Polar residues" evidence="1">
    <location>
        <begin position="555"/>
        <end position="582"/>
    </location>
</feature>
<feature type="region of interest" description="Disordered" evidence="1">
    <location>
        <begin position="79"/>
        <end position="142"/>
    </location>
</feature>
<feature type="compositionally biased region" description="Low complexity" evidence="1">
    <location>
        <begin position="425"/>
        <end position="449"/>
    </location>
</feature>
<dbReference type="Proteomes" id="UP001316803">
    <property type="component" value="Unassembled WGS sequence"/>
</dbReference>
<feature type="compositionally biased region" description="Polar residues" evidence="1">
    <location>
        <begin position="79"/>
        <end position="108"/>
    </location>
</feature>